<protein>
    <submittedName>
        <fullName evidence="1">CLUMA_CG006126, isoform A</fullName>
    </submittedName>
</protein>
<accession>A0A1J1HX23</accession>
<gene>
    <name evidence="1" type="ORF">CLUMA_CG006126</name>
</gene>
<evidence type="ECO:0000313" key="2">
    <source>
        <dbReference type="Proteomes" id="UP000183832"/>
    </source>
</evidence>
<name>A0A1J1HX23_9DIPT</name>
<proteinExistence type="predicted"/>
<dbReference type="AlphaFoldDB" id="A0A1J1HX23"/>
<sequence>MNQIQRAAWKPQHEEMEMEEIKPSINESKHKIEIYVEMNPLRRNHHRYPYIIANLGNILDYDLKLPECEIEYQFKRKLHEVIYNKDLTSL</sequence>
<dbReference type="EMBL" id="CVRI01000031">
    <property type="protein sequence ID" value="CRK92573.1"/>
    <property type="molecule type" value="Genomic_DNA"/>
</dbReference>
<reference evidence="1 2" key="1">
    <citation type="submission" date="2015-04" db="EMBL/GenBank/DDBJ databases">
        <authorList>
            <person name="Syromyatnikov M.Y."/>
            <person name="Popov V.N."/>
        </authorList>
    </citation>
    <scope>NUCLEOTIDE SEQUENCE [LARGE SCALE GENOMIC DNA]</scope>
</reference>
<dbReference type="Proteomes" id="UP000183832">
    <property type="component" value="Unassembled WGS sequence"/>
</dbReference>
<evidence type="ECO:0000313" key="1">
    <source>
        <dbReference type="EMBL" id="CRK92573.1"/>
    </source>
</evidence>
<keyword evidence="2" id="KW-1185">Reference proteome</keyword>
<organism evidence="1 2">
    <name type="scientific">Clunio marinus</name>
    <dbReference type="NCBI Taxonomy" id="568069"/>
    <lineage>
        <taxon>Eukaryota</taxon>
        <taxon>Metazoa</taxon>
        <taxon>Ecdysozoa</taxon>
        <taxon>Arthropoda</taxon>
        <taxon>Hexapoda</taxon>
        <taxon>Insecta</taxon>
        <taxon>Pterygota</taxon>
        <taxon>Neoptera</taxon>
        <taxon>Endopterygota</taxon>
        <taxon>Diptera</taxon>
        <taxon>Nematocera</taxon>
        <taxon>Chironomoidea</taxon>
        <taxon>Chironomidae</taxon>
        <taxon>Clunio</taxon>
    </lineage>
</organism>